<reference evidence="1 2" key="1">
    <citation type="journal article" date="2012" name="J. Bacteriol.">
        <title>Complete genome sequence of Riemerella anatipestifer reference strain.</title>
        <authorList>
            <person name="Wang X."/>
            <person name="Zhu D."/>
            <person name="Wang M."/>
            <person name="Cheng A."/>
            <person name="Jia R."/>
            <person name="Zhou Y."/>
            <person name="Chen Z."/>
            <person name="Luo Q."/>
            <person name="Liu F."/>
            <person name="Wang Y."/>
            <person name="Chen X.Y."/>
        </authorList>
    </citation>
    <scope>NUCLEOTIDE SEQUENCE [LARGE SCALE GENOMIC DNA]</scope>
    <source>
        <strain evidence="2">DSM 15868</strain>
    </source>
</reference>
<dbReference type="KEGG" id="ran:Riean_1921"/>
<dbReference type="Gene3D" id="2.60.120.260">
    <property type="entry name" value="Galactose-binding domain-like"/>
    <property type="match status" value="1"/>
</dbReference>
<evidence type="ECO:0000313" key="2">
    <source>
        <dbReference type="Proteomes" id="UP000010093"/>
    </source>
</evidence>
<dbReference type="RefSeq" id="WP_013447230.1">
    <property type="nucleotide sequence ID" value="NC_014738.1"/>
</dbReference>
<accession>E4TE65</accession>
<evidence type="ECO:0008006" key="3">
    <source>
        <dbReference type="Google" id="ProtNLM"/>
    </source>
</evidence>
<dbReference type="Proteomes" id="UP000010093">
    <property type="component" value="Chromosome"/>
</dbReference>
<dbReference type="KEGG" id="rai:RA0C_0121"/>
<dbReference type="EMBL" id="CP003388">
    <property type="protein sequence ID" value="AFD55137.1"/>
    <property type="molecule type" value="Genomic_DNA"/>
</dbReference>
<name>E4TE65_RIEAD</name>
<organism evidence="1 2">
    <name type="scientific">Riemerella anatipestifer (strain ATCC 11845 / DSM 15868 / JCM 9532 / NCTC 11014)</name>
    <dbReference type="NCBI Taxonomy" id="693978"/>
    <lineage>
        <taxon>Bacteria</taxon>
        <taxon>Pseudomonadati</taxon>
        <taxon>Bacteroidota</taxon>
        <taxon>Flavobacteriia</taxon>
        <taxon>Flavobacteriales</taxon>
        <taxon>Weeksellaceae</taxon>
        <taxon>Riemerella</taxon>
    </lineage>
</organism>
<dbReference type="HOGENOM" id="CLU_754156_0_0_10"/>
<dbReference type="InterPro" id="IPR008979">
    <property type="entry name" value="Galactose-bd-like_sf"/>
</dbReference>
<evidence type="ECO:0000313" key="1">
    <source>
        <dbReference type="EMBL" id="AFD55137.1"/>
    </source>
</evidence>
<proteinExistence type="predicted"/>
<protein>
    <recommendedName>
        <fullName evidence="3">CBM-cenC domain-containing protein</fullName>
    </recommendedName>
</protein>
<dbReference type="AlphaFoldDB" id="E4TE65"/>
<gene>
    <name evidence="1" type="ORF">RA0C_0121</name>
</gene>
<dbReference type="PATRIC" id="fig|693978.17.peg.126"/>
<dbReference type="GeneID" id="93719028"/>
<sequence length="367" mass="42159">MTKEVLYILNSKYFKDFGVFISESKGLLDKPKLKSRRSYDWAEYHGKAVDLAKPKYDEREIELKGWVEGETWSQMKTNFDTLLSEFDKEGLQRLVIEYLGNALVFDVYLSGGVELEKSFKEGKMVGFFTLKMKDPNPIKKVFKLIGSDLQLSFNAQSWVDINIDGINETRKGNITINKAVPSRELSGYGFYGRNLARNTEFKNGGEHWSKGYPQAEFLPNERAVKITSIDGQDYNQIDQNIKCEKNTEYTISAFVKGIGSAFFYALEMKENGTYTAVYSDNYREFPVNSEYKYVNFTIRTQSDAAYFIFILRVFSNNTVWFKDVKVEKGNNATDCTPAPEDTHYITISGNIDEITNLQTNAEELWSL</sequence>
<dbReference type="SUPFAM" id="SSF49785">
    <property type="entry name" value="Galactose-binding domain-like"/>
    <property type="match status" value="1"/>
</dbReference>